<protein>
    <submittedName>
        <fullName evidence="1">Uncharacterized protein</fullName>
    </submittedName>
</protein>
<keyword evidence="2" id="KW-1185">Reference proteome</keyword>
<dbReference type="RefSeq" id="WP_048886324.1">
    <property type="nucleotide sequence ID" value="NZ_CP011310.1"/>
</dbReference>
<sequence>MPNSRLTAKDIPSWTDKFAALGIPRGRITLLIGLDLVAELEKPEYAGARHRHLGIPPNLRTFELLGTSDIFHRPLGSFEPNAEEYTSGNVRAPAALLEVEAALAAEGVALVRGFGAAGKTTLARLMALKNDRAPKSVWYVDLSSQPAGSGSDILNELVEIVAPGVLVIIDNIHLDEVIAARLERLWRSIGKTLGTQLLLLGRTISSAAESPLAPLPAIELRAGYEEMRAVVNRLARRGMHSPPTVSDQVAAKWAKIFGNTARPSEVAVDLIAFTAAVEQRLPELLRGDMRLNPSDAVKGVRARYLEPLAGDEELTNLARLAALSEFEIEATDDLLPVPLAGLRRSTDEFGIILHGRTGAGRHTYRLIHAALGEILVSAGPSLDRSAELCAITERSPAAGLRILAGLRRMDASAARIQPVEAALAEAFAGRYLAASASTFDELRVLSRYAITNQRKTQAELDAEIARSLRLGELLASARTLPALNNFASWAMKLGLRETLAVIGAHALDPASALNETLYHSTIIDVCNLARALEPGIGLLEAIDHARWAKHQAQASPLPIGEVVAAISYLANSGHGALAVAPAHRQLMLAGERPLHECDISHLSQLVRQSHCEDRESAAIFAHFAHSGWLDRVYRDNAVGQVTGALLPLANHAGEETRAHLLQCSIDERVRRELSTSRPPNQAAKYAARGICLLGGYYALGGRIDSRTRVVHSTEDVVWMLSGLQIKRPLALGMYQIQFWLGLMALHKIGTGPYWMPLEAGEEFLRKFAASTAPTESAARIQKVLCAWLVERKKDGWLKEMG</sequence>
<name>A0A0H4VDM4_9SPHN</name>
<dbReference type="SUPFAM" id="SSF52540">
    <property type="entry name" value="P-loop containing nucleoside triphosphate hydrolases"/>
    <property type="match status" value="1"/>
</dbReference>
<dbReference type="AlphaFoldDB" id="A0A0H4VDM4"/>
<proteinExistence type="predicted"/>
<evidence type="ECO:0000313" key="2">
    <source>
        <dbReference type="Proteomes" id="UP000059113"/>
    </source>
</evidence>
<gene>
    <name evidence="1" type="ORF">CP97_13150</name>
</gene>
<organism evidence="1 2">
    <name type="scientific">Aurantiacibacter atlanticus</name>
    <dbReference type="NCBI Taxonomy" id="1648404"/>
    <lineage>
        <taxon>Bacteria</taxon>
        <taxon>Pseudomonadati</taxon>
        <taxon>Pseudomonadota</taxon>
        <taxon>Alphaproteobacteria</taxon>
        <taxon>Sphingomonadales</taxon>
        <taxon>Erythrobacteraceae</taxon>
        <taxon>Aurantiacibacter</taxon>
    </lineage>
</organism>
<dbReference type="EMBL" id="CP011310">
    <property type="protein sequence ID" value="AKQ42782.1"/>
    <property type="molecule type" value="Genomic_DNA"/>
</dbReference>
<dbReference type="OrthoDB" id="8479374at2"/>
<dbReference type="STRING" id="1648404.CP97_13150"/>
<dbReference type="Proteomes" id="UP000059113">
    <property type="component" value="Chromosome"/>
</dbReference>
<dbReference type="InterPro" id="IPR027417">
    <property type="entry name" value="P-loop_NTPase"/>
</dbReference>
<reference evidence="1 2" key="1">
    <citation type="journal article" date="2015" name="Int. J. Syst. Evol. Microbiol.">
        <title>Erythrobacter atlanticus sp. nov., a bacterium from ocean sediment able to degrade polycyclic aromatic hydrocarbons.</title>
        <authorList>
            <person name="Zhuang L."/>
            <person name="Liu Y."/>
            <person name="Wang L."/>
            <person name="Wang W."/>
            <person name="Shao Z."/>
        </authorList>
    </citation>
    <scope>NUCLEOTIDE SEQUENCE [LARGE SCALE GENOMIC DNA]</scope>
    <source>
        <strain evidence="2">s21-N3</strain>
    </source>
</reference>
<dbReference type="KEGG" id="ery:CP97_13150"/>
<dbReference type="PATRIC" id="fig|1648404.4.peg.2733"/>
<evidence type="ECO:0000313" key="1">
    <source>
        <dbReference type="EMBL" id="AKQ42782.1"/>
    </source>
</evidence>
<reference evidence="2" key="2">
    <citation type="submission" date="2015-04" db="EMBL/GenBank/DDBJ databases">
        <title>The complete genome sequence of Erythrobacter sp. s21-N3.</title>
        <authorList>
            <person name="Zhuang L."/>
            <person name="Liu Y."/>
            <person name="Shao Z."/>
        </authorList>
    </citation>
    <scope>NUCLEOTIDE SEQUENCE [LARGE SCALE GENOMIC DNA]</scope>
    <source>
        <strain evidence="2">s21-N3</strain>
    </source>
</reference>
<accession>A0A0H4VDM4</accession>